<sequence length="95" mass="10601">MRGSAGKSNKIIGFALFGVISAAFIYPYIYINKKLEKPPVEKYVAGSNLRGGFVNSGSRDMGKDNTKYNNNYAEHKRNMELKHAIADQKASENQQ</sequence>
<keyword evidence="3" id="KW-1185">Reference proteome</keyword>
<evidence type="ECO:0000313" key="2">
    <source>
        <dbReference type="EMBL" id="KAF2072929.1"/>
    </source>
</evidence>
<name>A0A8J4V6K0_9MYCE</name>
<dbReference type="PANTHER" id="PTHR36070:SF1">
    <property type="entry name" value="OS04G0165500 PROTEIN"/>
    <property type="match status" value="1"/>
</dbReference>
<accession>A0A8J4V6K0</accession>
<evidence type="ECO:0000313" key="3">
    <source>
        <dbReference type="Proteomes" id="UP000695562"/>
    </source>
</evidence>
<dbReference type="OrthoDB" id="20920at2759"/>
<reference evidence="2" key="1">
    <citation type="submission" date="2020-01" db="EMBL/GenBank/DDBJ databases">
        <title>Development of genomics and gene disruption for Polysphondylium violaceum indicates a role for the polyketide synthase stlB in stalk morphogenesis.</title>
        <authorList>
            <person name="Narita B."/>
            <person name="Kawabe Y."/>
            <person name="Kin K."/>
            <person name="Saito T."/>
            <person name="Gibbs R."/>
            <person name="Kuspa A."/>
            <person name="Muzny D."/>
            <person name="Queller D."/>
            <person name="Richards S."/>
            <person name="Strassman J."/>
            <person name="Sucgang R."/>
            <person name="Worley K."/>
            <person name="Schaap P."/>
        </authorList>
    </citation>
    <scope>NUCLEOTIDE SEQUENCE</scope>
    <source>
        <strain evidence="2">QSvi11</strain>
    </source>
</reference>
<feature type="transmembrane region" description="Helical" evidence="1">
    <location>
        <begin position="12"/>
        <end position="31"/>
    </location>
</feature>
<organism evidence="2 3">
    <name type="scientific">Polysphondylium violaceum</name>
    <dbReference type="NCBI Taxonomy" id="133409"/>
    <lineage>
        <taxon>Eukaryota</taxon>
        <taxon>Amoebozoa</taxon>
        <taxon>Evosea</taxon>
        <taxon>Eumycetozoa</taxon>
        <taxon>Dictyostelia</taxon>
        <taxon>Dictyosteliales</taxon>
        <taxon>Dictyosteliaceae</taxon>
        <taxon>Polysphondylium</taxon>
    </lineage>
</organism>
<dbReference type="Proteomes" id="UP000695562">
    <property type="component" value="Unassembled WGS sequence"/>
</dbReference>
<keyword evidence="1" id="KW-1133">Transmembrane helix</keyword>
<comment type="caution">
    <text evidence="2">The sequence shown here is derived from an EMBL/GenBank/DDBJ whole genome shotgun (WGS) entry which is preliminary data.</text>
</comment>
<keyword evidence="1" id="KW-0472">Membrane</keyword>
<proteinExistence type="predicted"/>
<keyword evidence="1" id="KW-0812">Transmembrane</keyword>
<protein>
    <submittedName>
        <fullName evidence="2">Uncharacterized protein</fullName>
    </submittedName>
</protein>
<evidence type="ECO:0000256" key="1">
    <source>
        <dbReference type="SAM" id="Phobius"/>
    </source>
</evidence>
<dbReference type="AlphaFoldDB" id="A0A8J4V6K0"/>
<gene>
    <name evidence="2" type="ORF">CYY_005751</name>
</gene>
<dbReference type="EMBL" id="AJWJ01000238">
    <property type="protein sequence ID" value="KAF2072929.1"/>
    <property type="molecule type" value="Genomic_DNA"/>
</dbReference>
<dbReference type="PANTHER" id="PTHR36070">
    <property type="entry name" value="OSJNBA0019G23.7 PROTEIN"/>
    <property type="match status" value="1"/>
</dbReference>